<name>A0A9J6PMS2_9GAMM</name>
<dbReference type="Proteomes" id="UP001064262">
    <property type="component" value="Unassembled WGS sequence"/>
</dbReference>
<reference evidence="1" key="1">
    <citation type="submission" date="2022-09" db="EMBL/GenBank/DDBJ databases">
        <title>Winslowiella arboricola sp. nov., isolated from bleeding cankers on broadleaf hosts.</title>
        <authorList>
            <person name="Brady C."/>
            <person name="Kaur S."/>
            <person name="Crampton B."/>
            <person name="Maddock D."/>
            <person name="Arnold D."/>
            <person name="Denman S."/>
        </authorList>
    </citation>
    <scope>NUCLEOTIDE SEQUENCE</scope>
    <source>
        <strain evidence="1">BAC 15a-03b</strain>
    </source>
</reference>
<dbReference type="EMBL" id="JAODIM010000043">
    <property type="protein sequence ID" value="MCU5779601.1"/>
    <property type="molecule type" value="Genomic_DNA"/>
</dbReference>
<dbReference type="RefSeq" id="WP_267144789.1">
    <property type="nucleotide sequence ID" value="NZ_JAODIL010000082.1"/>
</dbReference>
<proteinExistence type="predicted"/>
<keyword evidence="2" id="KW-1185">Reference proteome</keyword>
<accession>A0A9J6PMS2</accession>
<dbReference type="AlphaFoldDB" id="A0A9J6PMS2"/>
<sequence>MENIDSPHEFRIHLNYGKPYITAVFKVGDVSFTLVFNDILTVEEMRTKQYHIDLPAIDFPENGMVELYFDIIDHGINNFGSFRHISLLDVIPLTLKKVVRIIKLHYTVRKPGGYLFYAARSSDNRVTDLKNVYDQLLGLKVKRNGKFAYKYIPADWRIYNGLCGDGRGYVIICSGL</sequence>
<comment type="caution">
    <text evidence="1">The sequence shown here is derived from an EMBL/GenBank/DDBJ whole genome shotgun (WGS) entry which is preliminary data.</text>
</comment>
<gene>
    <name evidence="1" type="ORF">N5923_19120</name>
</gene>
<organism evidence="1 2">
    <name type="scientific">Winslowiella arboricola</name>
    <dbReference type="NCBI Taxonomy" id="2978220"/>
    <lineage>
        <taxon>Bacteria</taxon>
        <taxon>Pseudomonadati</taxon>
        <taxon>Pseudomonadota</taxon>
        <taxon>Gammaproteobacteria</taxon>
        <taxon>Enterobacterales</taxon>
        <taxon>Erwiniaceae</taxon>
        <taxon>Winslowiella</taxon>
    </lineage>
</organism>
<protein>
    <submittedName>
        <fullName evidence="1">Uncharacterized protein</fullName>
    </submittedName>
</protein>
<evidence type="ECO:0000313" key="2">
    <source>
        <dbReference type="Proteomes" id="UP001064262"/>
    </source>
</evidence>
<evidence type="ECO:0000313" key="1">
    <source>
        <dbReference type="EMBL" id="MCU5779601.1"/>
    </source>
</evidence>